<dbReference type="SUPFAM" id="SSF53807">
    <property type="entry name" value="Helical backbone' metal receptor"/>
    <property type="match status" value="1"/>
</dbReference>
<accession>A0A178J4C6</accession>
<evidence type="ECO:0000313" key="8">
    <source>
        <dbReference type="EMBL" id="OAM97024.1"/>
    </source>
</evidence>
<dbReference type="RefSeq" id="WP_069668236.1">
    <property type="nucleotide sequence ID" value="NZ_JAPFIM010000015.1"/>
</dbReference>
<dbReference type="Proteomes" id="UP000094761">
    <property type="component" value="Unassembled WGS sequence"/>
</dbReference>
<dbReference type="PANTHER" id="PTHR30532:SF28">
    <property type="entry name" value="PETROBACTIN-BINDING PROTEIN YCLQ"/>
    <property type="match status" value="1"/>
</dbReference>
<dbReference type="InterPro" id="IPR033870">
    <property type="entry name" value="FatB"/>
</dbReference>
<evidence type="ECO:0000256" key="3">
    <source>
        <dbReference type="ARBA" id="ARBA00022448"/>
    </source>
</evidence>
<keyword evidence="10" id="KW-1185">Reference proteome</keyword>
<dbReference type="EMBL" id="LUAX01000007">
    <property type="protein sequence ID" value="OAM97024.1"/>
    <property type="molecule type" value="Genomic_DNA"/>
</dbReference>
<reference evidence="8 9" key="1">
    <citation type="submission" date="2016-03" db="EMBL/GenBank/DDBJ databases">
        <title>Draft genome sequence of the Vibrio tubiashii subs. europaeus.</title>
        <authorList>
            <person name="Spinard E."/>
            <person name="Dubert J."/>
            <person name="Nelson D.R."/>
            <person name="Barja J.L."/>
        </authorList>
    </citation>
    <scope>NUCLEOTIDE SEQUENCE [LARGE SCALE GENOMIC DNA]</scope>
    <source>
        <strain evidence="9">PP-638</strain>
        <strain evidence="8">PP2-638</strain>
    </source>
</reference>
<protein>
    <submittedName>
        <fullName evidence="8">Enterochelin ABC transporter substrate-binding protein</fullName>
    </submittedName>
    <submittedName>
        <fullName evidence="7">Siderophore ABC transporter substrate-binding protein</fullName>
    </submittedName>
</protein>
<evidence type="ECO:0000256" key="5">
    <source>
        <dbReference type="ARBA" id="ARBA00022729"/>
    </source>
</evidence>
<dbReference type="InterPro" id="IPR002491">
    <property type="entry name" value="ABC_transptr_periplasmic_BD"/>
</dbReference>
<organism evidence="8 9">
    <name type="scientific">Vibrio europaeus</name>
    <dbReference type="NCBI Taxonomy" id="300876"/>
    <lineage>
        <taxon>Bacteria</taxon>
        <taxon>Pseudomonadati</taxon>
        <taxon>Pseudomonadota</taxon>
        <taxon>Gammaproteobacteria</taxon>
        <taxon>Vibrionales</taxon>
        <taxon>Vibrionaceae</taxon>
        <taxon>Vibrio</taxon>
        <taxon>Vibrio oreintalis group</taxon>
    </lineage>
</organism>
<name>A0A178J4C6_9VIBR</name>
<dbReference type="Proteomes" id="UP001150001">
    <property type="component" value="Unassembled WGS sequence"/>
</dbReference>
<evidence type="ECO:0000256" key="4">
    <source>
        <dbReference type="ARBA" id="ARBA00022496"/>
    </source>
</evidence>
<dbReference type="AlphaFoldDB" id="A0A178J4C6"/>
<gene>
    <name evidence="8" type="ORF">AZ468_15810</name>
    <name evidence="7" type="ORF">OPW20_17775</name>
</gene>
<proteinExistence type="inferred from homology"/>
<dbReference type="GO" id="GO:1901678">
    <property type="term" value="P:iron coordination entity transport"/>
    <property type="evidence" value="ECO:0007669"/>
    <property type="project" value="UniProtKB-ARBA"/>
</dbReference>
<comment type="subcellular location">
    <subcellularLocation>
        <location evidence="1">Cell envelope</location>
    </subcellularLocation>
</comment>
<dbReference type="CDD" id="cd01140">
    <property type="entry name" value="FatB"/>
    <property type="match status" value="1"/>
</dbReference>
<evidence type="ECO:0000259" key="6">
    <source>
        <dbReference type="PROSITE" id="PS50983"/>
    </source>
</evidence>
<evidence type="ECO:0000313" key="9">
    <source>
        <dbReference type="Proteomes" id="UP000094761"/>
    </source>
</evidence>
<evidence type="ECO:0000313" key="10">
    <source>
        <dbReference type="Proteomes" id="UP001150001"/>
    </source>
</evidence>
<dbReference type="PROSITE" id="PS50983">
    <property type="entry name" value="FE_B12_PBP"/>
    <property type="match status" value="1"/>
</dbReference>
<sequence>MDSIKQLLAIVGIAIFSPLVGAETITVEHPMGQTTLESNPKRVIVLGMDTLDVLDSLNIEPVGVVKAPMPKYLHKYQSSKYPAVGSLFEPDFETIYTLKPDLIIASNRSSESYSELTKIAPTVVFMADPANYWATTQDAWRMLGKIFDKSDQVEKVIAEKQQQIDAIKAKTTPAHQIMLVMTNGGKLTVFGAQSRYSALYKLFGFSEVTVNEENKTHGDLISYEFIANANPPYLLILDRDQAIGRDSGEAYKKLNNPLVAQTGAAKNGHIHYLNPHAWYISASGIQATQFMIDDVNAVLN</sequence>
<keyword evidence="4" id="KW-0410">Iron transport</keyword>
<keyword evidence="4" id="KW-0406">Ion transport</keyword>
<reference evidence="7" key="2">
    <citation type="submission" date="2022-11" db="EMBL/GenBank/DDBJ databases">
        <title>Role of the vibriolysin VemA secreted by the emergent pathogen Vibrio europaeus in the colonization of Manila clam mucus.</title>
        <authorList>
            <person name="Martinez C."/>
            <person name="Rodriguez S."/>
            <person name="Vences A."/>
            <person name="Barja J.L."/>
            <person name="Toranzo A.E."/>
            <person name="Dubert J."/>
        </authorList>
    </citation>
    <scope>NUCLEOTIDE SEQUENCE</scope>
    <source>
        <strain evidence="7">3454</strain>
    </source>
</reference>
<dbReference type="PANTHER" id="PTHR30532">
    <property type="entry name" value="IRON III DICITRATE-BINDING PERIPLASMIC PROTEIN"/>
    <property type="match status" value="1"/>
</dbReference>
<dbReference type="GO" id="GO:0030288">
    <property type="term" value="C:outer membrane-bounded periplasmic space"/>
    <property type="evidence" value="ECO:0007669"/>
    <property type="project" value="TreeGrafter"/>
</dbReference>
<dbReference type="Pfam" id="PF01497">
    <property type="entry name" value="Peripla_BP_2"/>
    <property type="match status" value="1"/>
</dbReference>
<dbReference type="GeneID" id="78077179"/>
<keyword evidence="3" id="KW-0813">Transport</keyword>
<keyword evidence="5" id="KW-0732">Signal</keyword>
<evidence type="ECO:0000313" key="7">
    <source>
        <dbReference type="EMBL" id="MDC5741927.1"/>
    </source>
</evidence>
<keyword evidence="4" id="KW-0408">Iron</keyword>
<evidence type="ECO:0000256" key="2">
    <source>
        <dbReference type="ARBA" id="ARBA00008814"/>
    </source>
</evidence>
<dbReference type="InterPro" id="IPR051313">
    <property type="entry name" value="Bact_iron-sidero_bind"/>
</dbReference>
<dbReference type="Gene3D" id="3.40.50.1980">
    <property type="entry name" value="Nitrogenase molybdenum iron protein domain"/>
    <property type="match status" value="2"/>
</dbReference>
<feature type="domain" description="Fe/B12 periplasmic-binding" evidence="6">
    <location>
        <begin position="42"/>
        <end position="300"/>
    </location>
</feature>
<evidence type="ECO:0000256" key="1">
    <source>
        <dbReference type="ARBA" id="ARBA00004196"/>
    </source>
</evidence>
<comment type="caution">
    <text evidence="8">The sequence shown here is derived from an EMBL/GenBank/DDBJ whole genome shotgun (WGS) entry which is preliminary data.</text>
</comment>
<comment type="similarity">
    <text evidence="2">Belongs to the bacterial solute-binding protein 8 family.</text>
</comment>
<dbReference type="EMBL" id="JAPFIT010000019">
    <property type="protein sequence ID" value="MDC5741927.1"/>
    <property type="molecule type" value="Genomic_DNA"/>
</dbReference>
<dbReference type="OrthoDB" id="63946at2"/>